<gene>
    <name evidence="1" type="ORF">SAMN05421636_102408</name>
</gene>
<dbReference type="RefSeq" id="WP_091866333.1">
    <property type="nucleotide sequence ID" value="NZ_FNAO01000002.1"/>
</dbReference>
<evidence type="ECO:0000313" key="1">
    <source>
        <dbReference type="EMBL" id="SDD94994.1"/>
    </source>
</evidence>
<protein>
    <submittedName>
        <fullName evidence="1">WD40-like Beta Propeller Repeat</fullName>
    </submittedName>
</protein>
<keyword evidence="2" id="KW-1185">Reference proteome</keyword>
<accession>A0A1G6YWW3</accession>
<dbReference type="InterPro" id="IPR011659">
    <property type="entry name" value="WD40"/>
</dbReference>
<proteinExistence type="predicted"/>
<dbReference type="OrthoDB" id="8432779at2"/>
<sequence length="156" mass="17220">MKTHFPTLYFLVLALMGKSFGHTQNLDIFDGNGDIGPVKNPGSAEFDASTETYTVAGSGTNMWGETDEFHFVRKKMYSDVSLAADIEWVGDGTDPHRKACLMIRQSLEPGSAYDDAAVHGDGLTSIQYRDTTGGPSYWHGWSPDSQRVAFVSYRLK</sequence>
<name>A0A1G6YWW3_9FLAO</name>
<reference evidence="1 2" key="1">
    <citation type="submission" date="2016-10" db="EMBL/GenBank/DDBJ databases">
        <authorList>
            <person name="de Groot N.N."/>
        </authorList>
    </citation>
    <scope>NUCLEOTIDE SEQUENCE [LARGE SCALE GENOMIC DNA]</scope>
    <source>
        <strain evidence="1 2">DSM 23421</strain>
    </source>
</reference>
<dbReference type="STRING" id="641691.SAMN05421636_102408"/>
<dbReference type="EMBL" id="FNAO01000002">
    <property type="protein sequence ID" value="SDD94994.1"/>
    <property type="molecule type" value="Genomic_DNA"/>
</dbReference>
<dbReference type="InterPro" id="IPR011042">
    <property type="entry name" value="6-blade_b-propeller_TolB-like"/>
</dbReference>
<dbReference type="Gene3D" id="2.120.10.30">
    <property type="entry name" value="TolB, C-terminal domain"/>
    <property type="match status" value="1"/>
</dbReference>
<dbReference type="AlphaFoldDB" id="A0A1G6YWW3"/>
<organism evidence="1 2">
    <name type="scientific">Pricia antarctica</name>
    <dbReference type="NCBI Taxonomy" id="641691"/>
    <lineage>
        <taxon>Bacteria</taxon>
        <taxon>Pseudomonadati</taxon>
        <taxon>Bacteroidota</taxon>
        <taxon>Flavobacteriia</taxon>
        <taxon>Flavobacteriales</taxon>
        <taxon>Flavobacteriaceae</taxon>
        <taxon>Pricia</taxon>
    </lineage>
</organism>
<dbReference type="Pfam" id="PF07676">
    <property type="entry name" value="PD40"/>
    <property type="match status" value="1"/>
</dbReference>
<dbReference type="Proteomes" id="UP000199109">
    <property type="component" value="Unassembled WGS sequence"/>
</dbReference>
<evidence type="ECO:0000313" key="2">
    <source>
        <dbReference type="Proteomes" id="UP000199109"/>
    </source>
</evidence>